<gene>
    <name evidence="2" type="ORF">PACLA_8A077875</name>
</gene>
<accession>A0A7D9M8P8</accession>
<proteinExistence type="predicted"/>
<protein>
    <submittedName>
        <fullName evidence="2">Ubiquitin-60S ribosomal L40</fullName>
    </submittedName>
</protein>
<keyword evidence="3" id="KW-1185">Reference proteome</keyword>
<dbReference type="EMBL" id="CACRXK020034633">
    <property type="protein sequence ID" value="CAB4044346.1"/>
    <property type="molecule type" value="Genomic_DNA"/>
</dbReference>
<dbReference type="AlphaFoldDB" id="A0A7D9M8P8"/>
<dbReference type="Proteomes" id="UP001152795">
    <property type="component" value="Unassembled WGS sequence"/>
</dbReference>
<reference evidence="2" key="1">
    <citation type="submission" date="2020-04" db="EMBL/GenBank/DDBJ databases">
        <authorList>
            <person name="Alioto T."/>
            <person name="Alioto T."/>
            <person name="Gomez Garrido J."/>
        </authorList>
    </citation>
    <scope>NUCLEOTIDE SEQUENCE</scope>
    <source>
        <strain evidence="2">A484AB</strain>
    </source>
</reference>
<feature type="domain" description="TerD" evidence="1">
    <location>
        <begin position="34"/>
        <end position="184"/>
    </location>
</feature>
<name>A0A7D9M8P8_PARCT</name>
<dbReference type="InterPro" id="IPR051324">
    <property type="entry name" value="Stress/Tellurium_Resist"/>
</dbReference>
<dbReference type="PANTHER" id="PTHR32097">
    <property type="entry name" value="CAMP-BINDING PROTEIN 1-RELATED"/>
    <property type="match status" value="1"/>
</dbReference>
<sequence length="208" mass="24389">VRNEDRKMLTLKDHNVPPESKLHLIIVLWAVPDELENAVFDFYWGLPRGRDKDYLDVSVLVYSGRTNLGVIYYRDPYLSLCPGVVHSGPADMYYYKREGRHQVTVNLKTVPHHVDKLVFTLSAWRSSSISEYPYYRLNFYDVNYPDKQLCSDKVDVRLKVNKSIIMCCLSKKNGRWEVIDMKKGSDGFTRNYYPLKREIETLIRDGLL</sequence>
<organism evidence="2 3">
    <name type="scientific">Paramuricea clavata</name>
    <name type="common">Red gorgonian</name>
    <name type="synonym">Violescent sea-whip</name>
    <dbReference type="NCBI Taxonomy" id="317549"/>
    <lineage>
        <taxon>Eukaryota</taxon>
        <taxon>Metazoa</taxon>
        <taxon>Cnidaria</taxon>
        <taxon>Anthozoa</taxon>
        <taxon>Octocorallia</taxon>
        <taxon>Malacalcyonacea</taxon>
        <taxon>Plexauridae</taxon>
        <taxon>Paramuricea</taxon>
    </lineage>
</organism>
<feature type="non-terminal residue" evidence="2">
    <location>
        <position position="1"/>
    </location>
</feature>
<evidence type="ECO:0000259" key="1">
    <source>
        <dbReference type="Pfam" id="PF02342"/>
    </source>
</evidence>
<dbReference type="InterPro" id="IPR003325">
    <property type="entry name" value="TerD"/>
</dbReference>
<evidence type="ECO:0000313" key="2">
    <source>
        <dbReference type="EMBL" id="CAB4044346.1"/>
    </source>
</evidence>
<comment type="caution">
    <text evidence="2">The sequence shown here is derived from an EMBL/GenBank/DDBJ whole genome shotgun (WGS) entry which is preliminary data.</text>
</comment>
<dbReference type="PANTHER" id="PTHR32097:SF17">
    <property type="entry name" value="CAMP-BINDING PROTEIN 1-RELATED"/>
    <property type="match status" value="1"/>
</dbReference>
<dbReference type="Gene3D" id="2.60.60.30">
    <property type="entry name" value="sav2460 like domains"/>
    <property type="match status" value="1"/>
</dbReference>
<dbReference type="Pfam" id="PF02342">
    <property type="entry name" value="TerD"/>
    <property type="match status" value="1"/>
</dbReference>
<evidence type="ECO:0000313" key="3">
    <source>
        <dbReference type="Proteomes" id="UP001152795"/>
    </source>
</evidence>
<dbReference type="OrthoDB" id="408003at2759"/>